<comment type="caution">
    <text evidence="1">The sequence shown here is derived from an EMBL/GenBank/DDBJ whole genome shotgun (WGS) entry which is preliminary data.</text>
</comment>
<keyword evidence="2" id="KW-1185">Reference proteome</keyword>
<dbReference type="SUPFAM" id="SSF56219">
    <property type="entry name" value="DNase I-like"/>
    <property type="match status" value="1"/>
</dbReference>
<sequence length="169" mass="19740">MTRRRDSWNLLIHSASLSSLPWVVLGDFNDLLWLEDKRGGVYHPQSLMQGFRDTVARCLLNDIPLLGFQFTWKCGKRSDHWVQERLDIGLLLLIFGLSCFLPVQRFRFENSWLLHSDIADVIDDSWQSSVHEDILHRIQLCGNCLWGWSKTKTVDFKGELDRLHQSLAM</sequence>
<proteinExistence type="predicted"/>
<gene>
    <name evidence="1" type="ORF">GH714_023119</name>
</gene>
<dbReference type="PANTHER" id="PTHR33710:SF64">
    <property type="entry name" value="ENDONUCLEASE_EXONUCLEASE_PHOSPHATASE DOMAIN-CONTAINING PROTEIN"/>
    <property type="match status" value="1"/>
</dbReference>
<reference evidence="1 2" key="1">
    <citation type="journal article" date="2020" name="Mol. Plant">
        <title>The Chromosome-Based Rubber Tree Genome Provides New Insights into Spurge Genome Evolution and Rubber Biosynthesis.</title>
        <authorList>
            <person name="Liu J."/>
            <person name="Shi C."/>
            <person name="Shi C.C."/>
            <person name="Li W."/>
            <person name="Zhang Q.J."/>
            <person name="Zhang Y."/>
            <person name="Li K."/>
            <person name="Lu H.F."/>
            <person name="Shi C."/>
            <person name="Zhu S.T."/>
            <person name="Xiao Z.Y."/>
            <person name="Nan H."/>
            <person name="Yue Y."/>
            <person name="Zhu X.G."/>
            <person name="Wu Y."/>
            <person name="Hong X.N."/>
            <person name="Fan G.Y."/>
            <person name="Tong Y."/>
            <person name="Zhang D."/>
            <person name="Mao C.L."/>
            <person name="Liu Y.L."/>
            <person name="Hao S.J."/>
            <person name="Liu W.Q."/>
            <person name="Lv M.Q."/>
            <person name="Zhang H.B."/>
            <person name="Liu Y."/>
            <person name="Hu-Tang G.R."/>
            <person name="Wang J.P."/>
            <person name="Wang J.H."/>
            <person name="Sun Y.H."/>
            <person name="Ni S.B."/>
            <person name="Chen W.B."/>
            <person name="Zhang X.C."/>
            <person name="Jiao Y.N."/>
            <person name="Eichler E.E."/>
            <person name="Li G.H."/>
            <person name="Liu X."/>
            <person name="Gao L.Z."/>
        </authorList>
    </citation>
    <scope>NUCLEOTIDE SEQUENCE [LARGE SCALE GENOMIC DNA]</scope>
    <source>
        <strain evidence="2">cv. GT1</strain>
        <tissue evidence="1">Leaf</tissue>
    </source>
</reference>
<dbReference type="Proteomes" id="UP000467840">
    <property type="component" value="Chromosome 18"/>
</dbReference>
<evidence type="ECO:0000313" key="1">
    <source>
        <dbReference type="EMBL" id="KAF2297400.1"/>
    </source>
</evidence>
<accession>A0A6A6L7K2</accession>
<protein>
    <recommendedName>
        <fullName evidence="3">Endonuclease/exonuclease/phosphatase domain-containing protein</fullName>
    </recommendedName>
</protein>
<dbReference type="EMBL" id="JAAGAX010000012">
    <property type="protein sequence ID" value="KAF2297400.1"/>
    <property type="molecule type" value="Genomic_DNA"/>
</dbReference>
<name>A0A6A6L7K2_HEVBR</name>
<dbReference type="InterPro" id="IPR036691">
    <property type="entry name" value="Endo/exonu/phosph_ase_sf"/>
</dbReference>
<dbReference type="AlphaFoldDB" id="A0A6A6L7K2"/>
<evidence type="ECO:0000313" key="2">
    <source>
        <dbReference type="Proteomes" id="UP000467840"/>
    </source>
</evidence>
<dbReference type="PANTHER" id="PTHR33710">
    <property type="entry name" value="BNAC02G09200D PROTEIN"/>
    <property type="match status" value="1"/>
</dbReference>
<organism evidence="1 2">
    <name type="scientific">Hevea brasiliensis</name>
    <name type="common">Para rubber tree</name>
    <name type="synonym">Siphonia brasiliensis</name>
    <dbReference type="NCBI Taxonomy" id="3981"/>
    <lineage>
        <taxon>Eukaryota</taxon>
        <taxon>Viridiplantae</taxon>
        <taxon>Streptophyta</taxon>
        <taxon>Embryophyta</taxon>
        <taxon>Tracheophyta</taxon>
        <taxon>Spermatophyta</taxon>
        <taxon>Magnoliopsida</taxon>
        <taxon>eudicotyledons</taxon>
        <taxon>Gunneridae</taxon>
        <taxon>Pentapetalae</taxon>
        <taxon>rosids</taxon>
        <taxon>fabids</taxon>
        <taxon>Malpighiales</taxon>
        <taxon>Euphorbiaceae</taxon>
        <taxon>Crotonoideae</taxon>
        <taxon>Micrandreae</taxon>
        <taxon>Hevea</taxon>
    </lineage>
</organism>
<evidence type="ECO:0008006" key="3">
    <source>
        <dbReference type="Google" id="ProtNLM"/>
    </source>
</evidence>